<dbReference type="PIRSF" id="PIRSF039102">
    <property type="entry name" value="Ddl/VanB"/>
    <property type="match status" value="1"/>
</dbReference>
<dbReference type="InterPro" id="IPR011761">
    <property type="entry name" value="ATP-grasp"/>
</dbReference>
<evidence type="ECO:0000313" key="25">
    <source>
        <dbReference type="Proteomes" id="UP000199400"/>
    </source>
</evidence>
<keyword evidence="12 18" id="KW-0133">Cell shape</keyword>
<dbReference type="PANTHER" id="PTHR23132:SF25">
    <property type="entry name" value="D-ALANINE--D-ALANINE LIGASE A"/>
    <property type="match status" value="1"/>
</dbReference>
<dbReference type="STRING" id="54.SAMN02745121_00684"/>
<keyword evidence="10 22" id="KW-0067">ATP-binding</keyword>
<dbReference type="Pfam" id="PF01820">
    <property type="entry name" value="Dala_Dala_lig_N"/>
    <property type="match status" value="1"/>
</dbReference>
<gene>
    <name evidence="18" type="primary">ddl</name>
    <name evidence="24" type="ORF">SAMN02745121_00684</name>
</gene>
<dbReference type="PROSITE" id="PS50975">
    <property type="entry name" value="ATP_GRASP"/>
    <property type="match status" value="1"/>
</dbReference>
<dbReference type="Gene3D" id="3.40.50.20">
    <property type="match status" value="1"/>
</dbReference>
<reference evidence="25" key="1">
    <citation type="submission" date="2016-10" db="EMBL/GenBank/DDBJ databases">
        <authorList>
            <person name="Varghese N."/>
            <person name="Submissions S."/>
        </authorList>
    </citation>
    <scope>NUCLEOTIDE SEQUENCE [LARGE SCALE GENOMIC DNA]</scope>
    <source>
        <strain evidence="25">ATCC 25963</strain>
    </source>
</reference>
<evidence type="ECO:0000256" key="16">
    <source>
        <dbReference type="ARBA" id="ARBA00047614"/>
    </source>
</evidence>
<evidence type="ECO:0000256" key="19">
    <source>
        <dbReference type="PIRSR" id="PIRSR039102-1"/>
    </source>
</evidence>
<feature type="active site" evidence="19">
    <location>
        <position position="16"/>
    </location>
</feature>
<dbReference type="EMBL" id="FOMX01000002">
    <property type="protein sequence ID" value="SFD57516.1"/>
    <property type="molecule type" value="Genomic_DNA"/>
</dbReference>
<evidence type="ECO:0000256" key="9">
    <source>
        <dbReference type="ARBA" id="ARBA00022741"/>
    </source>
</evidence>
<evidence type="ECO:0000256" key="12">
    <source>
        <dbReference type="ARBA" id="ARBA00022960"/>
    </source>
</evidence>
<feature type="active site" evidence="19">
    <location>
        <position position="175"/>
    </location>
</feature>
<keyword evidence="15 18" id="KW-0961">Cell wall biogenesis/degradation</keyword>
<feature type="binding site" evidence="20">
    <location>
        <begin position="205"/>
        <end position="212"/>
    </location>
    <ligand>
        <name>ATP</name>
        <dbReference type="ChEBI" id="CHEBI:30616"/>
    </ligand>
</feature>
<evidence type="ECO:0000256" key="22">
    <source>
        <dbReference type="PROSITE-ProRule" id="PRU00409"/>
    </source>
</evidence>
<feature type="binding site" evidence="21">
    <location>
        <position position="302"/>
    </location>
    <ligand>
        <name>Mg(2+)</name>
        <dbReference type="ChEBI" id="CHEBI:18420"/>
        <label>2</label>
    </ligand>
</feature>
<dbReference type="Proteomes" id="UP000199400">
    <property type="component" value="Unassembled WGS sequence"/>
</dbReference>
<dbReference type="FunFam" id="3.30.1490.20:FF:000007">
    <property type="entry name" value="D-alanine--D-alanine ligase"/>
    <property type="match status" value="1"/>
</dbReference>
<comment type="catalytic activity">
    <reaction evidence="16 18">
        <text>2 D-alanine + ATP = D-alanyl-D-alanine + ADP + phosphate + H(+)</text>
        <dbReference type="Rhea" id="RHEA:11224"/>
        <dbReference type="ChEBI" id="CHEBI:15378"/>
        <dbReference type="ChEBI" id="CHEBI:30616"/>
        <dbReference type="ChEBI" id="CHEBI:43474"/>
        <dbReference type="ChEBI" id="CHEBI:57416"/>
        <dbReference type="ChEBI" id="CHEBI:57822"/>
        <dbReference type="ChEBI" id="CHEBI:456216"/>
        <dbReference type="EC" id="6.3.2.4"/>
    </reaction>
</comment>
<dbReference type="GO" id="GO:0008360">
    <property type="term" value="P:regulation of cell shape"/>
    <property type="evidence" value="ECO:0007669"/>
    <property type="project" value="UniProtKB-KW"/>
</dbReference>
<comment type="cofactor">
    <cofactor evidence="21">
        <name>Mg(2+)</name>
        <dbReference type="ChEBI" id="CHEBI:18420"/>
    </cofactor>
    <cofactor evidence="21">
        <name>Mn(2+)</name>
        <dbReference type="ChEBI" id="CHEBI:29035"/>
    </cofactor>
    <text evidence="21">Binds 2 magnesium or manganese ions per subunit.</text>
</comment>
<dbReference type="InterPro" id="IPR013815">
    <property type="entry name" value="ATP_grasp_subdomain_1"/>
</dbReference>
<proteinExistence type="inferred from homology"/>
<dbReference type="HAMAP" id="MF_00047">
    <property type="entry name" value="Dala_Dala_lig"/>
    <property type="match status" value="1"/>
</dbReference>
<dbReference type="EC" id="6.3.2.4" evidence="18"/>
<dbReference type="PROSITE" id="PS00843">
    <property type="entry name" value="DALA_DALA_LIGASE_1"/>
    <property type="match status" value="1"/>
</dbReference>
<keyword evidence="8 21" id="KW-0479">Metal-binding</keyword>
<keyword evidence="25" id="KW-1185">Reference proteome</keyword>
<dbReference type="GO" id="GO:0046872">
    <property type="term" value="F:metal ion binding"/>
    <property type="evidence" value="ECO:0007669"/>
    <property type="project" value="UniProtKB-KW"/>
</dbReference>
<keyword evidence="9 20" id="KW-0547">Nucleotide-binding</keyword>
<evidence type="ECO:0000256" key="2">
    <source>
        <dbReference type="ARBA" id="ARBA00003921"/>
    </source>
</evidence>
<feature type="binding site" evidence="21">
    <location>
        <position position="302"/>
    </location>
    <ligand>
        <name>Mg(2+)</name>
        <dbReference type="ChEBI" id="CHEBI:18420"/>
        <label>1</label>
    </ligand>
</feature>
<evidence type="ECO:0000256" key="3">
    <source>
        <dbReference type="ARBA" id="ARBA00004496"/>
    </source>
</evidence>
<dbReference type="NCBIfam" id="TIGR01205">
    <property type="entry name" value="D_ala_D_alaTIGR"/>
    <property type="match status" value="1"/>
</dbReference>
<dbReference type="InterPro" id="IPR000291">
    <property type="entry name" value="D-Ala_lig_Van_CS"/>
</dbReference>
<evidence type="ECO:0000256" key="17">
    <source>
        <dbReference type="ARBA" id="ARBA00060592"/>
    </source>
</evidence>
<keyword evidence="11 21" id="KW-0460">Magnesium</keyword>
<evidence type="ECO:0000256" key="4">
    <source>
        <dbReference type="ARBA" id="ARBA00004752"/>
    </source>
</evidence>
<dbReference type="Gene3D" id="3.30.1490.20">
    <property type="entry name" value="ATP-grasp fold, A domain"/>
    <property type="match status" value="1"/>
</dbReference>
<dbReference type="PROSITE" id="PS00844">
    <property type="entry name" value="DALA_DALA_LIGASE_2"/>
    <property type="match status" value="1"/>
</dbReference>
<dbReference type="GO" id="GO:0071555">
    <property type="term" value="P:cell wall organization"/>
    <property type="evidence" value="ECO:0007669"/>
    <property type="project" value="UniProtKB-KW"/>
</dbReference>
<dbReference type="GO" id="GO:0009252">
    <property type="term" value="P:peptidoglycan biosynthetic process"/>
    <property type="evidence" value="ECO:0007669"/>
    <property type="project" value="UniProtKB-UniRule"/>
</dbReference>
<keyword evidence="13 18" id="KW-0573">Peptidoglycan synthesis</keyword>
<dbReference type="InterPro" id="IPR016185">
    <property type="entry name" value="PreATP-grasp_dom_sf"/>
</dbReference>
<dbReference type="RefSeq" id="WP_096334108.1">
    <property type="nucleotide sequence ID" value="NZ_FOMX01000002.1"/>
</dbReference>
<dbReference type="Pfam" id="PF07478">
    <property type="entry name" value="Dala_Dala_lig_C"/>
    <property type="match status" value="1"/>
</dbReference>
<evidence type="ECO:0000259" key="23">
    <source>
        <dbReference type="PROSITE" id="PS50975"/>
    </source>
</evidence>
<dbReference type="NCBIfam" id="NF002528">
    <property type="entry name" value="PRK01966.1-4"/>
    <property type="match status" value="1"/>
</dbReference>
<dbReference type="GO" id="GO:0005524">
    <property type="term" value="F:ATP binding"/>
    <property type="evidence" value="ECO:0007669"/>
    <property type="project" value="UniProtKB-UniRule"/>
</dbReference>
<feature type="active site" evidence="19">
    <location>
        <position position="313"/>
    </location>
</feature>
<feature type="binding site" evidence="21">
    <location>
        <position position="304"/>
    </location>
    <ligand>
        <name>Mg(2+)</name>
        <dbReference type="ChEBI" id="CHEBI:18420"/>
        <label>2</label>
    </ligand>
</feature>
<evidence type="ECO:0000256" key="21">
    <source>
        <dbReference type="PIRSR" id="PIRSR039102-3"/>
    </source>
</evidence>
<evidence type="ECO:0000256" key="11">
    <source>
        <dbReference type="ARBA" id="ARBA00022842"/>
    </source>
</evidence>
<feature type="binding site" evidence="21">
    <location>
        <position position="288"/>
    </location>
    <ligand>
        <name>Mg(2+)</name>
        <dbReference type="ChEBI" id="CHEBI:18420"/>
        <label>1</label>
    </ligand>
</feature>
<evidence type="ECO:0000256" key="13">
    <source>
        <dbReference type="ARBA" id="ARBA00022984"/>
    </source>
</evidence>
<comment type="subcellular location">
    <subcellularLocation>
        <location evidence="3 18">Cytoplasm</location>
    </subcellularLocation>
</comment>
<evidence type="ECO:0000256" key="15">
    <source>
        <dbReference type="ARBA" id="ARBA00023316"/>
    </source>
</evidence>
<keyword evidence="7 18" id="KW-0436">Ligase</keyword>
<feature type="binding site" evidence="20">
    <location>
        <position position="118"/>
    </location>
    <ligand>
        <name>ATP</name>
        <dbReference type="ChEBI" id="CHEBI:30616"/>
    </ligand>
</feature>
<comment type="pathway">
    <text evidence="4 18">Cell wall biogenesis; peptidoglycan biosynthesis.</text>
</comment>
<protein>
    <recommendedName>
        <fullName evidence="18">D-alanine--D-alanine ligase</fullName>
        <ecNumber evidence="18">6.3.2.4</ecNumber>
    </recommendedName>
    <alternativeName>
        <fullName evidence="18">D-Ala-D-Ala ligase</fullName>
    </alternativeName>
    <alternativeName>
        <fullName evidence="18">D-alanylalanine synthetase</fullName>
    </alternativeName>
</protein>
<comment type="pathway">
    <text evidence="17">Glycan biosynthesis.</text>
</comment>
<dbReference type="PANTHER" id="PTHR23132">
    <property type="entry name" value="D-ALANINE--D-ALANINE LIGASE"/>
    <property type="match status" value="1"/>
</dbReference>
<evidence type="ECO:0000256" key="8">
    <source>
        <dbReference type="ARBA" id="ARBA00022723"/>
    </source>
</evidence>
<feature type="domain" description="ATP-grasp" evidence="23">
    <location>
        <begin position="124"/>
        <end position="335"/>
    </location>
</feature>
<comment type="similarity">
    <text evidence="5 18">Belongs to the D-alanine--D-alanine ligase family.</text>
</comment>
<evidence type="ECO:0000256" key="5">
    <source>
        <dbReference type="ARBA" id="ARBA00010871"/>
    </source>
</evidence>
<sequence length="351" mass="38175">MPARRLLIVFGGRSSEHEISLRSAAEILKAIDRQRFTPILLGIRRDGSWWTGPAEWSLEAVLETGEPVSDLRKLAPDLVFPVLHGPYGEDGTFQGLLEVLGLPYVGSGVLASALCMDKALLKHVLATQSPAIPVVPWLEVDAHGLGTAAQRQEIVDAIVEEVGFPCFVKPANQGSSVGISRVDEEAGLWRALTLASRYDAKLVVEKGIDAREIELAVLGNGDAHTLVSAPGEIGLPPGEWYDYENKYLKDAATLQIPADLPETAAERLQDLALRAFRVAGCKGLARIDFLVDRQTLQPYLNEINTMPGFTTISMYPKLVERAGVPYAELISQLCELALAHHAARSKLSVTR</sequence>
<dbReference type="UniPathway" id="UPA00219"/>
<keyword evidence="14 21" id="KW-0464">Manganese</keyword>
<evidence type="ECO:0000256" key="20">
    <source>
        <dbReference type="PIRSR" id="PIRSR039102-2"/>
    </source>
</evidence>
<keyword evidence="6 18" id="KW-0963">Cytoplasm</keyword>
<evidence type="ECO:0000256" key="6">
    <source>
        <dbReference type="ARBA" id="ARBA00022490"/>
    </source>
</evidence>
<dbReference type="GO" id="GO:0005829">
    <property type="term" value="C:cytosol"/>
    <property type="evidence" value="ECO:0007669"/>
    <property type="project" value="TreeGrafter"/>
</dbReference>
<dbReference type="Gene3D" id="3.30.470.20">
    <property type="entry name" value="ATP-grasp fold, B domain"/>
    <property type="match status" value="1"/>
</dbReference>
<dbReference type="InterPro" id="IPR011095">
    <property type="entry name" value="Dala_Dala_lig_C"/>
</dbReference>
<evidence type="ECO:0000256" key="1">
    <source>
        <dbReference type="ARBA" id="ARBA00001936"/>
    </source>
</evidence>
<dbReference type="OrthoDB" id="9813261at2"/>
<feature type="binding site" evidence="20">
    <location>
        <begin position="175"/>
        <end position="176"/>
    </location>
    <ligand>
        <name>ATP</name>
        <dbReference type="ChEBI" id="CHEBI:30616"/>
    </ligand>
</feature>
<evidence type="ECO:0000313" key="24">
    <source>
        <dbReference type="EMBL" id="SFD57516.1"/>
    </source>
</evidence>
<dbReference type="InterPro" id="IPR005905">
    <property type="entry name" value="D_ala_D_ala"/>
</dbReference>
<comment type="cofactor">
    <cofactor evidence="1">
        <name>Mn(2+)</name>
        <dbReference type="ChEBI" id="CHEBI:29035"/>
    </cofactor>
</comment>
<dbReference type="AlphaFoldDB" id="A0A1I1TG08"/>
<feature type="binding site" evidence="20">
    <location>
        <begin position="301"/>
        <end position="302"/>
    </location>
    <ligand>
        <name>ATP</name>
        <dbReference type="ChEBI" id="CHEBI:30616"/>
    </ligand>
</feature>
<dbReference type="NCBIfam" id="NF002378">
    <property type="entry name" value="PRK01372.1"/>
    <property type="match status" value="1"/>
</dbReference>
<comment type="function">
    <text evidence="2 18">Cell wall formation.</text>
</comment>
<organism evidence="24 25">
    <name type="scientific">Nannocystis exedens</name>
    <dbReference type="NCBI Taxonomy" id="54"/>
    <lineage>
        <taxon>Bacteria</taxon>
        <taxon>Pseudomonadati</taxon>
        <taxon>Myxococcota</taxon>
        <taxon>Polyangia</taxon>
        <taxon>Nannocystales</taxon>
        <taxon>Nannocystaceae</taxon>
        <taxon>Nannocystis</taxon>
    </lineage>
</organism>
<evidence type="ECO:0000256" key="7">
    <source>
        <dbReference type="ARBA" id="ARBA00022598"/>
    </source>
</evidence>
<evidence type="ECO:0000256" key="18">
    <source>
        <dbReference type="HAMAP-Rule" id="MF_00047"/>
    </source>
</evidence>
<dbReference type="InterPro" id="IPR011127">
    <property type="entry name" value="Dala_Dala_lig_N"/>
</dbReference>
<dbReference type="SUPFAM" id="SSF56059">
    <property type="entry name" value="Glutathione synthetase ATP-binding domain-like"/>
    <property type="match status" value="1"/>
</dbReference>
<accession>A0A1I1TG08</accession>
<dbReference type="SUPFAM" id="SSF52440">
    <property type="entry name" value="PreATP-grasp domain"/>
    <property type="match status" value="1"/>
</dbReference>
<dbReference type="FunFam" id="3.30.470.20:FF:000008">
    <property type="entry name" value="D-alanine--D-alanine ligase"/>
    <property type="match status" value="1"/>
</dbReference>
<name>A0A1I1TG08_9BACT</name>
<feature type="binding site" evidence="20">
    <location>
        <begin position="167"/>
        <end position="169"/>
    </location>
    <ligand>
        <name>ATP</name>
        <dbReference type="ChEBI" id="CHEBI:30616"/>
    </ligand>
</feature>
<evidence type="ECO:0000256" key="10">
    <source>
        <dbReference type="ARBA" id="ARBA00022840"/>
    </source>
</evidence>
<evidence type="ECO:0000256" key="14">
    <source>
        <dbReference type="ARBA" id="ARBA00023211"/>
    </source>
</evidence>
<dbReference type="GO" id="GO:0008716">
    <property type="term" value="F:D-alanine-D-alanine ligase activity"/>
    <property type="evidence" value="ECO:0007669"/>
    <property type="project" value="UniProtKB-UniRule"/>
</dbReference>